<dbReference type="GO" id="GO:0062193">
    <property type="term" value="F:D-ribose pyranase activity"/>
    <property type="evidence" value="ECO:0007669"/>
    <property type="project" value="UniProtKB-EC"/>
</dbReference>
<dbReference type="OrthoDB" id="1357291at2"/>
<keyword evidence="2" id="KW-1185">Reference proteome</keyword>
<proteinExistence type="predicted"/>
<evidence type="ECO:0008006" key="3">
    <source>
        <dbReference type="Google" id="ProtNLM"/>
    </source>
</evidence>
<organism evidence="1 2">
    <name type="scientific">Flavobacterium nackdongense</name>
    <dbReference type="NCBI Taxonomy" id="2547394"/>
    <lineage>
        <taxon>Bacteria</taxon>
        <taxon>Pseudomonadati</taxon>
        <taxon>Bacteroidota</taxon>
        <taxon>Flavobacteriia</taxon>
        <taxon>Flavobacteriales</taxon>
        <taxon>Flavobacteriaceae</taxon>
        <taxon>Flavobacterium</taxon>
    </lineage>
</organism>
<dbReference type="AlphaFoldDB" id="A0A4P6Y9S4"/>
<dbReference type="GO" id="GO:0048029">
    <property type="term" value="F:monosaccharide binding"/>
    <property type="evidence" value="ECO:0007669"/>
    <property type="project" value="InterPro"/>
</dbReference>
<reference evidence="2" key="1">
    <citation type="submission" date="2019-03" db="EMBL/GenBank/DDBJ databases">
        <title>Flavobacterium sp.</title>
        <authorList>
            <person name="Kim H."/>
        </authorList>
    </citation>
    <scope>NUCLEOTIDE SEQUENCE [LARGE SCALE GENOMIC DNA]</scope>
    <source>
        <strain evidence="2">GS13</strain>
    </source>
</reference>
<dbReference type="Gene3D" id="3.40.1650.10">
    <property type="entry name" value="RbsD-like domain"/>
    <property type="match status" value="1"/>
</dbReference>
<protein>
    <recommendedName>
        <fullName evidence="3">D-ribose pyranase</fullName>
    </recommendedName>
</protein>
<dbReference type="KEGG" id="fnk:E1750_08375"/>
<sequence>MFTFIVNYPKTKTVIQKTFLFVSVLLLFSCTKTIPKLEEVLPSNSENWKTEVENTIQLFGHRNWIVVADGAYPKQSNPAIKTITVNADQLEVVKFVHESIEKTAHVQANIFVDKEMAFVPEKDAKGIDQYRTDLHKILNSKNLSTKLHEEIIGELDKSAELFDVLIIKTKLAIPYTSVFFRLECGYWNAEAEQNLRTNLNAKK</sequence>
<dbReference type="EMBL" id="CP037933">
    <property type="protein sequence ID" value="QBN18818.1"/>
    <property type="molecule type" value="Genomic_DNA"/>
</dbReference>
<dbReference type="Proteomes" id="UP000291124">
    <property type="component" value="Chromosome"/>
</dbReference>
<evidence type="ECO:0000313" key="2">
    <source>
        <dbReference type="Proteomes" id="UP000291124"/>
    </source>
</evidence>
<accession>A0A4P6Y9S4</accession>
<name>A0A4P6Y9S4_9FLAO</name>
<evidence type="ECO:0000313" key="1">
    <source>
        <dbReference type="EMBL" id="QBN18818.1"/>
    </source>
</evidence>
<dbReference type="GO" id="GO:0005996">
    <property type="term" value="P:monosaccharide metabolic process"/>
    <property type="evidence" value="ECO:0007669"/>
    <property type="project" value="InterPro"/>
</dbReference>
<dbReference type="InterPro" id="IPR023750">
    <property type="entry name" value="RbsD-like_sf"/>
</dbReference>
<gene>
    <name evidence="1" type="ORF">E1750_08375</name>
</gene>